<dbReference type="PROSITE" id="PS51257">
    <property type="entry name" value="PROKAR_LIPOPROTEIN"/>
    <property type="match status" value="1"/>
</dbReference>
<proteinExistence type="predicted"/>
<comment type="caution">
    <text evidence="2">The sequence shown here is derived from an EMBL/GenBank/DDBJ whole genome shotgun (WGS) entry which is preliminary data.</text>
</comment>
<evidence type="ECO:0000313" key="2">
    <source>
        <dbReference type="EMBL" id="KIO45992.1"/>
    </source>
</evidence>
<sequence>MKIQRKMIFLVGILLLVYGCYDDKGSYDYHNINEVVVDLPAAVGVRLLKNDSVPVDLNPKLTQTQLQNETNLSFKWEIKESLEGWRLCGEEKSCRIWLQPEEVSPFTVRLTITDQSPEGTVWYRMVTVTPIPPYNRCWFVLQEVNGRSVLGAVDGMGESAMVIPDAYRTDVGKELSLEGNPKVLVSNIRYGDAWGGVFSPGRPVVILMTDRDAVMLNASTFGVEYMLEDMLYGKKLDGDTDFIPEFVFSRTQVSGEMIIDRGELYHAQADGFSVYYPTVLTRGDKTDFRAKMACSAYEYFVVYDDLNHRFLGFREGMSYYDAENNQLFRTTGSSGLYESGKKFELALIPEKEKAPNVFDPNNIGSDKVMLDMGVTAQKEDTYGKILSFAYSRTDHGVYVYEINVDADKPAPYGNESNIPWCSGKFKVALPAGVDYENLCFTTSYLWDRLFFMAAGNKIYKVDLNRLIPTTTVIYEHPDPTVKIVRLKFRLNYFTHYVYNEDWKAYIKEGLPYLLGAAFNYSADQGGLVEMKLTSSGDILRDENSIHEFKGFGKIVDIGSNIK</sequence>
<dbReference type="Proteomes" id="UP000031980">
    <property type="component" value="Unassembled WGS sequence"/>
</dbReference>
<reference evidence="1 3" key="2">
    <citation type="submission" date="2014-07" db="EMBL/GenBank/DDBJ databases">
        <title>Porphyromonadaceae bacterium OUH 334697 = ATCC BAA-2682 = DSM 28341 draft genome.</title>
        <authorList>
            <person name="Sydenham T.V."/>
            <person name="Hasman H."/>
            <person name="Justesen U.S."/>
        </authorList>
    </citation>
    <scope>NUCLEOTIDE SEQUENCE [LARGE SCALE GENOMIC DNA]</scope>
    <source>
        <strain evidence="1 3">OUH 334697</strain>
    </source>
</reference>
<protein>
    <submittedName>
        <fullName evidence="2">Uncharacterized protein</fullName>
    </submittedName>
</protein>
<keyword evidence="4" id="KW-1185">Reference proteome</keyword>
<name>A0A0C3NIK3_9PORP</name>
<evidence type="ECO:0000313" key="4">
    <source>
        <dbReference type="Proteomes" id="UP000031980"/>
    </source>
</evidence>
<dbReference type="EMBL" id="JPIT01000031">
    <property type="protein sequence ID" value="KIO43828.1"/>
    <property type="molecule type" value="Genomic_DNA"/>
</dbReference>
<dbReference type="RefSeq" id="WP_041504003.1">
    <property type="nucleotide sequence ID" value="NZ_JPIT01000031.1"/>
</dbReference>
<dbReference type="OrthoDB" id="618659at2"/>
<dbReference type="Proteomes" id="UP000031937">
    <property type="component" value="Unassembled WGS sequence"/>
</dbReference>
<gene>
    <name evidence="2" type="ORF">BA92_06025</name>
    <name evidence="1" type="ORF">IE90_12075</name>
</gene>
<accession>A0A0C3NIK3</accession>
<organism evidence="2 4">
    <name type="scientific">Sanguibacteroides justesenii</name>
    <dbReference type="NCBI Taxonomy" id="1547597"/>
    <lineage>
        <taxon>Bacteria</taxon>
        <taxon>Pseudomonadati</taxon>
        <taxon>Bacteroidota</taxon>
        <taxon>Bacteroidia</taxon>
        <taxon>Bacteroidales</taxon>
        <taxon>Porphyromonadaceae</taxon>
        <taxon>Sanguibacteroides</taxon>
    </lineage>
</organism>
<dbReference type="AlphaFoldDB" id="A0A0C3NIK3"/>
<dbReference type="InterPro" id="IPR032183">
    <property type="entry name" value="PKD-like"/>
</dbReference>
<evidence type="ECO:0000313" key="1">
    <source>
        <dbReference type="EMBL" id="KIO43828.1"/>
    </source>
</evidence>
<dbReference type="Pfam" id="PF16407">
    <property type="entry name" value="PKD_2"/>
    <property type="match status" value="1"/>
</dbReference>
<dbReference type="EMBL" id="JPIU01000037">
    <property type="protein sequence ID" value="KIO45992.1"/>
    <property type="molecule type" value="Genomic_DNA"/>
</dbReference>
<evidence type="ECO:0000313" key="3">
    <source>
        <dbReference type="Proteomes" id="UP000031937"/>
    </source>
</evidence>
<reference evidence="2 4" key="1">
    <citation type="submission" date="2014-07" db="EMBL/GenBank/DDBJ databases">
        <title>Porphyromonadaceae bacterium OUH 308042 = ATCC BAA-2681 = DSM 28342 draft genome.</title>
        <authorList>
            <person name="Sydenham T.V."/>
            <person name="Hasman H."/>
            <person name="Justensen U.S."/>
        </authorList>
    </citation>
    <scope>NUCLEOTIDE SEQUENCE [LARGE SCALE GENOMIC DNA]</scope>
    <source>
        <strain evidence="2 4">OUH 308042</strain>
    </source>
</reference>